<name>B0TKL0_SHEHH</name>
<accession>B0TKL0</accession>
<keyword evidence="3" id="KW-1185">Reference proteome</keyword>
<protein>
    <submittedName>
        <fullName evidence="2">Uncharacterized protein</fullName>
    </submittedName>
</protein>
<dbReference type="RefSeq" id="WP_012279113.1">
    <property type="nucleotide sequence ID" value="NC_010334.1"/>
</dbReference>
<gene>
    <name evidence="2" type="ordered locus">Shal_4056</name>
</gene>
<dbReference type="HOGENOM" id="CLU_841715_0_0_6"/>
<dbReference type="Proteomes" id="UP000001317">
    <property type="component" value="Chromosome"/>
</dbReference>
<evidence type="ECO:0000256" key="1">
    <source>
        <dbReference type="SAM" id="MobiDB-lite"/>
    </source>
</evidence>
<sequence>MPTINDNKQTKKKVQNSNKATKQRRGFGSICPSIDSTTDIDCDGNVRQVEYEVISEQTLAISKVSIEEGGLISAKGGESSLLSSVLHGLVNLENNRTYLSDERISKWGRLCNEALKFKRIVIYMSVELDLPQTIGMTQRAYFEKYFNFADYEVSKTLRNVQTLVLLKFGVISIHELENRQCLSDLGDENDLVLNSYSIIRSESGDLHLQNIYEECNRIVAENKSIKKVTGKLINDVNKVALQSEVLCQTIESGAIEEYERVDSILPFIDKSGVETTKRNINVGTALESLTDYWEKTKSVSKCLTEYSPESINEMKKRARLLVEAVEELEN</sequence>
<evidence type="ECO:0000313" key="3">
    <source>
        <dbReference type="Proteomes" id="UP000001317"/>
    </source>
</evidence>
<dbReference type="KEGG" id="shl:Shal_4056"/>
<reference evidence="2" key="1">
    <citation type="submission" date="2008-01" db="EMBL/GenBank/DDBJ databases">
        <title>Complete sequence of Shewanella halifaxensis HAW-EB4.</title>
        <authorList>
            <consortium name="US DOE Joint Genome Institute"/>
            <person name="Copeland A."/>
            <person name="Lucas S."/>
            <person name="Lapidus A."/>
            <person name="Glavina del Rio T."/>
            <person name="Dalin E."/>
            <person name="Tice H."/>
            <person name="Bruce D."/>
            <person name="Goodwin L."/>
            <person name="Pitluck S."/>
            <person name="Sims D."/>
            <person name="Brettin T."/>
            <person name="Detter J.C."/>
            <person name="Han C."/>
            <person name="Kuske C.R."/>
            <person name="Schmutz J."/>
            <person name="Larimer F."/>
            <person name="Land M."/>
            <person name="Hauser L."/>
            <person name="Kyrpides N."/>
            <person name="Kim E."/>
            <person name="Zhao J.-S."/>
            <person name="Richardson P."/>
        </authorList>
    </citation>
    <scope>NUCLEOTIDE SEQUENCE [LARGE SCALE GENOMIC DNA]</scope>
    <source>
        <strain evidence="2">HAW-EB4</strain>
    </source>
</reference>
<organism evidence="2 3">
    <name type="scientific">Shewanella halifaxensis (strain HAW-EB4)</name>
    <dbReference type="NCBI Taxonomy" id="458817"/>
    <lineage>
        <taxon>Bacteria</taxon>
        <taxon>Pseudomonadati</taxon>
        <taxon>Pseudomonadota</taxon>
        <taxon>Gammaproteobacteria</taxon>
        <taxon>Alteromonadales</taxon>
        <taxon>Shewanellaceae</taxon>
        <taxon>Shewanella</taxon>
    </lineage>
</organism>
<feature type="region of interest" description="Disordered" evidence="1">
    <location>
        <begin position="1"/>
        <end position="26"/>
    </location>
</feature>
<dbReference type="STRING" id="458817.Shal_4056"/>
<proteinExistence type="predicted"/>
<dbReference type="AlphaFoldDB" id="B0TKL0"/>
<dbReference type="EMBL" id="CP000931">
    <property type="protein sequence ID" value="ABZ78596.1"/>
    <property type="molecule type" value="Genomic_DNA"/>
</dbReference>
<evidence type="ECO:0000313" key="2">
    <source>
        <dbReference type="EMBL" id="ABZ78596.1"/>
    </source>
</evidence>